<feature type="transmembrane region" description="Helical" evidence="1">
    <location>
        <begin position="21"/>
        <end position="46"/>
    </location>
</feature>
<feature type="transmembrane region" description="Helical" evidence="1">
    <location>
        <begin position="66"/>
        <end position="86"/>
    </location>
</feature>
<evidence type="ECO:0000256" key="1">
    <source>
        <dbReference type="SAM" id="Phobius"/>
    </source>
</evidence>
<keyword evidence="1" id="KW-1133">Transmembrane helix</keyword>
<dbReference type="EMBL" id="FOLM01000005">
    <property type="protein sequence ID" value="SFC74502.1"/>
    <property type="molecule type" value="Genomic_DNA"/>
</dbReference>
<evidence type="ECO:0000313" key="3">
    <source>
        <dbReference type="EMBL" id="SFC74502.1"/>
    </source>
</evidence>
<proteinExistence type="predicted"/>
<keyword evidence="1" id="KW-0812">Transmembrane</keyword>
<feature type="domain" description="DUF7144" evidence="2">
    <location>
        <begin position="23"/>
        <end position="135"/>
    </location>
</feature>
<dbReference type="AlphaFoldDB" id="A0A1I1LPM5"/>
<protein>
    <recommendedName>
        <fullName evidence="2">DUF7144 domain-containing protein</fullName>
    </recommendedName>
</protein>
<reference evidence="3 4" key="1">
    <citation type="submission" date="2016-10" db="EMBL/GenBank/DDBJ databases">
        <authorList>
            <person name="de Groot N.N."/>
        </authorList>
    </citation>
    <scope>NUCLEOTIDE SEQUENCE [LARGE SCALE GENOMIC DNA]</scope>
    <source>
        <strain evidence="3 4">CGMCC 4.5739</strain>
    </source>
</reference>
<evidence type="ECO:0000313" key="4">
    <source>
        <dbReference type="Proteomes" id="UP000199207"/>
    </source>
</evidence>
<name>A0A1I1LPM5_9ACTN</name>
<feature type="transmembrane region" description="Helical" evidence="1">
    <location>
        <begin position="93"/>
        <end position="110"/>
    </location>
</feature>
<sequence>MTHTAEPRAGSPRPSSAMAGGVTIFAAVMLIVAGVLDILRGIMAIAEDDIFVATSDYIFQFDLTGWGWLHLILGALAVLVGFGLFGMALWARTAAVFIAGVLIIGNFLSIPYFPVWSLVAIALYAWIIWAVCTVGDHAG</sequence>
<dbReference type="Proteomes" id="UP000199207">
    <property type="component" value="Unassembled WGS sequence"/>
</dbReference>
<dbReference type="STRING" id="910347.SAMN05421773_105317"/>
<organism evidence="3 4">
    <name type="scientific">Streptomyces aidingensis</name>
    <dbReference type="NCBI Taxonomy" id="910347"/>
    <lineage>
        <taxon>Bacteria</taxon>
        <taxon>Bacillati</taxon>
        <taxon>Actinomycetota</taxon>
        <taxon>Actinomycetes</taxon>
        <taxon>Kitasatosporales</taxon>
        <taxon>Streptomycetaceae</taxon>
        <taxon>Streptomyces</taxon>
    </lineage>
</organism>
<accession>A0A1I1LPM5</accession>
<dbReference type="RefSeq" id="WP_175541394.1">
    <property type="nucleotide sequence ID" value="NZ_FOLM01000005.1"/>
</dbReference>
<dbReference type="Pfam" id="PF23636">
    <property type="entry name" value="DUF7144"/>
    <property type="match status" value="1"/>
</dbReference>
<dbReference type="InterPro" id="IPR055568">
    <property type="entry name" value="DUF7144"/>
</dbReference>
<evidence type="ECO:0000259" key="2">
    <source>
        <dbReference type="Pfam" id="PF23636"/>
    </source>
</evidence>
<keyword evidence="4" id="KW-1185">Reference proteome</keyword>
<keyword evidence="1" id="KW-0472">Membrane</keyword>
<gene>
    <name evidence="3" type="ORF">SAMN05421773_105317</name>
</gene>